<dbReference type="STRING" id="70448.A0A090N3X0"/>
<dbReference type="InParanoid" id="A0A090N3X0"/>
<dbReference type="InterPro" id="IPR029052">
    <property type="entry name" value="Metallo-depent_PP-like"/>
</dbReference>
<dbReference type="KEGG" id="ota:OT_ostta07g04100"/>
<dbReference type="GO" id="GO:0016020">
    <property type="term" value="C:membrane"/>
    <property type="evidence" value="ECO:0007669"/>
    <property type="project" value="UniProtKB-SubCell"/>
</dbReference>
<evidence type="ECO:0000259" key="7">
    <source>
        <dbReference type="Pfam" id="PF00149"/>
    </source>
</evidence>
<evidence type="ECO:0000313" key="9">
    <source>
        <dbReference type="Proteomes" id="UP000009170"/>
    </source>
</evidence>
<dbReference type="GO" id="GO:0016787">
    <property type="term" value="F:hydrolase activity"/>
    <property type="evidence" value="ECO:0007669"/>
    <property type="project" value="InterPro"/>
</dbReference>
<evidence type="ECO:0000256" key="5">
    <source>
        <dbReference type="SAM" id="MobiDB-lite"/>
    </source>
</evidence>
<dbReference type="Pfam" id="PF00149">
    <property type="entry name" value="Metallophos"/>
    <property type="match status" value="1"/>
</dbReference>
<feature type="compositionally biased region" description="Polar residues" evidence="5">
    <location>
        <begin position="42"/>
        <end position="55"/>
    </location>
</feature>
<keyword evidence="2 6" id="KW-0812">Transmembrane</keyword>
<reference evidence="8 9" key="2">
    <citation type="journal article" date="2014" name="BMC Genomics">
        <title>An improved genome of the model marine alga Ostreococcus tauri unfolds by assessing Illumina de novo assemblies.</title>
        <authorList>
            <person name="Blanc-Mathieu R."/>
            <person name="Verhelst B."/>
            <person name="Derelle E."/>
            <person name="Rombauts S."/>
            <person name="Bouget F.Y."/>
            <person name="Carre I."/>
            <person name="Chateau A."/>
            <person name="Eyre-Walker A."/>
            <person name="Grimsley N."/>
            <person name="Moreau H."/>
            <person name="Piegu B."/>
            <person name="Rivals E."/>
            <person name="Schackwitz W."/>
            <person name="Van de Peer Y."/>
            <person name="Piganeau G."/>
        </authorList>
    </citation>
    <scope>NUCLEOTIDE SEQUENCE [LARGE SCALE GENOMIC DNA]</scope>
    <source>
        <strain evidence="9">OTTH 0595 / CCAP 157/2 / RCC745</strain>
    </source>
</reference>
<organism evidence="8 9">
    <name type="scientific">Ostreococcus tauri</name>
    <name type="common">Marine green alga</name>
    <dbReference type="NCBI Taxonomy" id="70448"/>
    <lineage>
        <taxon>Eukaryota</taxon>
        <taxon>Viridiplantae</taxon>
        <taxon>Chlorophyta</taxon>
        <taxon>Mamiellophyceae</taxon>
        <taxon>Mamiellales</taxon>
        <taxon>Bathycoccaceae</taxon>
        <taxon>Ostreococcus</taxon>
    </lineage>
</organism>
<dbReference type="FunCoup" id="A0A090N3X0">
    <property type="interactions" value="1281"/>
</dbReference>
<evidence type="ECO:0000256" key="6">
    <source>
        <dbReference type="SAM" id="Phobius"/>
    </source>
</evidence>
<dbReference type="PANTHER" id="PTHR13315">
    <property type="entry name" value="METALLO PHOSPHOESTERASE RELATED"/>
    <property type="match status" value="1"/>
</dbReference>
<dbReference type="SUPFAM" id="SSF56300">
    <property type="entry name" value="Metallo-dependent phosphatases"/>
    <property type="match status" value="1"/>
</dbReference>
<feature type="domain" description="Calcineurin-like phosphoesterase" evidence="7">
    <location>
        <begin position="154"/>
        <end position="359"/>
    </location>
</feature>
<dbReference type="InterPro" id="IPR033308">
    <property type="entry name" value="PGAP5/Cdc1/Ted1"/>
</dbReference>
<protein>
    <submittedName>
        <fullName evidence="8">Phosphoesterase domain</fullName>
    </submittedName>
</protein>
<keyword evidence="3 6" id="KW-1133">Transmembrane helix</keyword>
<evidence type="ECO:0000256" key="4">
    <source>
        <dbReference type="ARBA" id="ARBA00023136"/>
    </source>
</evidence>
<dbReference type="OrthoDB" id="5977743at2759"/>
<dbReference type="Proteomes" id="UP000009170">
    <property type="component" value="Unassembled WGS sequence"/>
</dbReference>
<proteinExistence type="predicted"/>
<dbReference type="RefSeq" id="XP_022839508.1">
    <property type="nucleotide sequence ID" value="XM_022983886.1"/>
</dbReference>
<keyword evidence="4 6" id="KW-0472">Membrane</keyword>
<evidence type="ECO:0000313" key="8">
    <source>
        <dbReference type="EMBL" id="CEF98853.1"/>
    </source>
</evidence>
<comment type="subcellular location">
    <subcellularLocation>
        <location evidence="1">Membrane</location>
        <topology evidence="1">Multi-pass membrane protein</topology>
    </subcellularLocation>
</comment>
<feature type="transmembrane region" description="Helical" evidence="6">
    <location>
        <begin position="427"/>
        <end position="447"/>
    </location>
</feature>
<dbReference type="GO" id="GO:0005783">
    <property type="term" value="C:endoplasmic reticulum"/>
    <property type="evidence" value="ECO:0007669"/>
    <property type="project" value="TreeGrafter"/>
</dbReference>
<reference evidence="9" key="1">
    <citation type="journal article" date="2006" name="Proc. Natl. Acad. Sci. U.S.A.">
        <title>Genome analysis of the smallest free-living eukaryote Ostreococcus tauri unveils many unique features.</title>
        <authorList>
            <person name="Derelle E."/>
            <person name="Ferraz C."/>
            <person name="Rombauts S."/>
            <person name="Rouze P."/>
            <person name="Worden A.Z."/>
            <person name="Robbens S."/>
            <person name="Partensky F."/>
            <person name="Degroeve S."/>
            <person name="Echeynie S."/>
            <person name="Cooke R."/>
            <person name="Saeys Y."/>
            <person name="Wuyts J."/>
            <person name="Jabbari K."/>
            <person name="Bowler C."/>
            <person name="Panaud O."/>
            <person name="Piegu B."/>
            <person name="Ball S.G."/>
            <person name="Ral J.-P."/>
            <person name="Bouget F.-Y."/>
            <person name="Piganeau G."/>
            <person name="De Baets B."/>
            <person name="Picard A."/>
            <person name="Delseny M."/>
            <person name="Demaille J."/>
            <person name="Van de Peer Y."/>
            <person name="Moreau H."/>
        </authorList>
    </citation>
    <scope>NUCLEOTIDE SEQUENCE [LARGE SCALE GENOMIC DNA]</scope>
    <source>
        <strain evidence="9">OTTH 0595 / CCAP 157/2 / RCC745</strain>
    </source>
</reference>
<dbReference type="EMBL" id="CAID01000007">
    <property type="protein sequence ID" value="CEF98853.1"/>
    <property type="molecule type" value="Genomic_DNA"/>
</dbReference>
<evidence type="ECO:0000256" key="2">
    <source>
        <dbReference type="ARBA" id="ARBA00022692"/>
    </source>
</evidence>
<feature type="region of interest" description="Disordered" evidence="5">
    <location>
        <begin position="37"/>
        <end position="75"/>
    </location>
</feature>
<dbReference type="GeneID" id="9836711"/>
<keyword evidence="9" id="KW-1185">Reference proteome</keyword>
<dbReference type="PANTHER" id="PTHR13315:SF4">
    <property type="entry name" value="METALLOPHOSPHOESTERASE, ISOFORM E"/>
    <property type="match status" value="1"/>
</dbReference>
<accession>A0A090N3X0</accession>
<name>A0A090N3X0_OSTTA</name>
<dbReference type="Gene3D" id="3.60.21.10">
    <property type="match status" value="1"/>
</dbReference>
<dbReference type="GO" id="GO:0006506">
    <property type="term" value="P:GPI anchor biosynthetic process"/>
    <property type="evidence" value="ECO:0007669"/>
    <property type="project" value="InterPro"/>
</dbReference>
<gene>
    <name evidence="8" type="ORF">OT_ostta07g04100</name>
</gene>
<dbReference type="AlphaFoldDB" id="A0A090N3X0"/>
<comment type="caution">
    <text evidence="8">The sequence shown here is derived from an EMBL/GenBank/DDBJ whole genome shotgun (WGS) entry which is preliminary data.</text>
</comment>
<evidence type="ECO:0000256" key="3">
    <source>
        <dbReference type="ARBA" id="ARBA00022989"/>
    </source>
</evidence>
<sequence length="508" mass="56526">MVLPSVLNVALRSTAGSNSTNNRGVCSRTLVLMRERGKKPSLKSTSVSASSPNSLKSKRVKASDTTVKSSKSSGASSRSFARWSCFALALGWIGVLYWGEIHVHVLAQNRCSWPPKEGGAMVMATADPQLVDDYTYRELGKESLALRFVEAVCDAYVRRAMKTALGKFSPDNVVFLGDLFGQGARRDEKRWEELRRRVDSALMWPRNGEDFTYRTVAGNHDVGYSEVIRNHPAMLDRFERWYGKSNFVERIGGVDFVGVNSMVLDGRGSETDNTWAFIEGLSRERDESKENVPRVLLTHLPLPNPAQTCGPLRNSAVIPGRTIGSDREIVYQDYLSDESAGRLLRAIEPELILSGHDHDQCEVVHSYDSKLRGEKKSVTEVTVGTISALNGNDRPSYLMLSVSGSGKSQMVHQKLCFLPEIRKVLRAYSQMAVLTILIILSPPLGELITATKRFEDRRSIILHLRQLVVGMINLIFLLIVVAGEYILFLAHDSMILGRLFTFTRALTG</sequence>
<dbReference type="InterPro" id="IPR004843">
    <property type="entry name" value="Calcineurin-like_PHP"/>
</dbReference>
<evidence type="ECO:0000256" key="1">
    <source>
        <dbReference type="ARBA" id="ARBA00004141"/>
    </source>
</evidence>
<feature type="transmembrane region" description="Helical" evidence="6">
    <location>
        <begin position="467"/>
        <end position="490"/>
    </location>
</feature>